<dbReference type="Proteomes" id="UP000655225">
    <property type="component" value="Unassembled WGS sequence"/>
</dbReference>
<dbReference type="InterPro" id="IPR050409">
    <property type="entry name" value="E3_ubiq-protein_ligase"/>
</dbReference>
<organism evidence="10 11">
    <name type="scientific">Tetracentron sinense</name>
    <name type="common">Spur-leaf</name>
    <dbReference type="NCBI Taxonomy" id="13715"/>
    <lineage>
        <taxon>Eukaryota</taxon>
        <taxon>Viridiplantae</taxon>
        <taxon>Streptophyta</taxon>
        <taxon>Embryophyta</taxon>
        <taxon>Tracheophyta</taxon>
        <taxon>Spermatophyta</taxon>
        <taxon>Magnoliopsida</taxon>
        <taxon>Trochodendrales</taxon>
        <taxon>Trochodendraceae</taxon>
        <taxon>Tetracentron</taxon>
    </lineage>
</organism>
<proteinExistence type="predicted"/>
<feature type="region of interest" description="Disordered" evidence="7">
    <location>
        <begin position="45"/>
        <end position="91"/>
    </location>
</feature>
<dbReference type="EMBL" id="JABCRI010000001">
    <property type="protein sequence ID" value="KAF8414199.1"/>
    <property type="molecule type" value="Genomic_DNA"/>
</dbReference>
<comment type="caution">
    <text evidence="10">The sequence shown here is derived from an EMBL/GenBank/DDBJ whole genome shotgun (WGS) entry which is preliminary data.</text>
</comment>
<dbReference type="OMA" id="RWVARSH"/>
<dbReference type="PROSITE" id="PS50053">
    <property type="entry name" value="UBIQUITIN_2"/>
    <property type="match status" value="1"/>
</dbReference>
<protein>
    <recommendedName>
        <fullName evidence="3">HECT-type E3 ubiquitin transferase</fullName>
        <ecNumber evidence="3">2.3.2.26</ecNumber>
    </recommendedName>
</protein>
<feature type="domain" description="Ubiquitin-like" evidence="8">
    <location>
        <begin position="98"/>
        <end position="174"/>
    </location>
</feature>
<sequence>MSLTETSIDCVQQRLDRITSKRKFDDFGSSDEEIIDFVSVRMKKDEPDAVNSSGGEEGRLGQSGKGDESDVGTRVSDARSVPCSSSSGGEVKRSKSRLHFFVRMISGGNTIVIHANSEDSVESVHEQLRRMTGIPIIEQRLIYRGKQLQWEQSLAECSIQNDAGLQLVGRMRSTKYPNAWQVINDMVSYICRLCRGDSLCSPKMVISRVKQFLKMAPRDDCEMTTDHLQIFKYSGAPTALVMLFLSPINGNKEAAKESISLFLAPNIEFLPKSMHILCAPIVMEFCKLLSSSTPEDPLYILCRNALGSLLETIGVAHGPRYFDNPKASIVFKEIFPFVTELASKLCMGLLSSMNLSLCTGPSTSDVRDFTAFLVPLRGAIEEQVALEGPISMPLHEGDDKHPCHGGVIGLLHDIFVHLLQKIDQCLKIVEDSLVTEETGESESHRLGWSQYLAILKELYNISKLYQGAEEKLCSIMMSRRFSLNALIVRYAKRSDEHHWLLEHKDVTNFESRRHLAMMMFPEVKDEYGELHEMLIDRSQLLAESFEYIAHADIDSLHGGLFMEFKNEEATGPGVLREWFFLVCQAIFNPQNALFVACPNDCRRFFPNPGKLSPYLCLFLSRVIPNLASKVDPLHLDYFGFCGRVIALALMHKVQVGIVFDRVFFLQLAGKVVCLEDVRDADPCLYNSCRKILEMDADFMDSDDLGLTFVREIEELGSRRVVELCDGGKGMVVNSRNREEYVKLLIEHYFVTSISGQVARFAQGFADVLCDSKLQKFFFKSLELEDLDRMLHGSDRAICVNDWKAHTEYNGYKETDLQICWFWKVCAYGIIVYELYYCLI</sequence>
<dbReference type="Pfam" id="PF00632">
    <property type="entry name" value="HECT"/>
    <property type="match status" value="1"/>
</dbReference>
<keyword evidence="11" id="KW-1185">Reference proteome</keyword>
<evidence type="ECO:0000313" key="10">
    <source>
        <dbReference type="EMBL" id="KAF8414199.1"/>
    </source>
</evidence>
<dbReference type="PROSITE" id="PS50237">
    <property type="entry name" value="HECT"/>
    <property type="match status" value="1"/>
</dbReference>
<feature type="domain" description="HECT" evidence="9">
    <location>
        <begin position="552"/>
        <end position="824"/>
    </location>
</feature>
<keyword evidence="4" id="KW-0808">Transferase</keyword>
<evidence type="ECO:0000256" key="1">
    <source>
        <dbReference type="ARBA" id="ARBA00000885"/>
    </source>
</evidence>
<dbReference type="Pfam" id="PF00240">
    <property type="entry name" value="ubiquitin"/>
    <property type="match status" value="1"/>
</dbReference>
<gene>
    <name evidence="10" type="ORF">HHK36_002199</name>
</gene>
<dbReference type="PANTHER" id="PTHR11254:SF424">
    <property type="entry name" value="E3 UBIQUITIN-PROTEIN LIGASE UPL5"/>
    <property type="match status" value="1"/>
</dbReference>
<dbReference type="OrthoDB" id="8068875at2759"/>
<dbReference type="InterPro" id="IPR035983">
    <property type="entry name" value="Hect_E3_ubiquitin_ligase"/>
</dbReference>
<dbReference type="GO" id="GO:0006511">
    <property type="term" value="P:ubiquitin-dependent protein catabolic process"/>
    <property type="evidence" value="ECO:0007669"/>
    <property type="project" value="TreeGrafter"/>
</dbReference>
<dbReference type="SMART" id="SM00119">
    <property type="entry name" value="HECTc"/>
    <property type="match status" value="1"/>
</dbReference>
<dbReference type="PRINTS" id="PR00348">
    <property type="entry name" value="UBIQUITIN"/>
</dbReference>
<evidence type="ECO:0000313" key="11">
    <source>
        <dbReference type="Proteomes" id="UP000655225"/>
    </source>
</evidence>
<dbReference type="AlphaFoldDB" id="A0A835DVG4"/>
<dbReference type="InterPro" id="IPR000569">
    <property type="entry name" value="HECT_dom"/>
</dbReference>
<comment type="caution">
    <text evidence="6">Lacks conserved residue(s) required for the propagation of feature annotation.</text>
</comment>
<evidence type="ECO:0000256" key="2">
    <source>
        <dbReference type="ARBA" id="ARBA00004906"/>
    </source>
</evidence>
<name>A0A835DVG4_TETSI</name>
<dbReference type="Gene3D" id="3.90.1750.10">
    <property type="entry name" value="Hect, E3 ligase catalytic domains"/>
    <property type="match status" value="1"/>
</dbReference>
<dbReference type="FunFam" id="3.10.20.90:FF:000303">
    <property type="entry name" value="E3 ubiquitin-protein ligase UPL5 isoform A"/>
    <property type="match status" value="1"/>
</dbReference>
<dbReference type="Gene3D" id="3.30.2160.10">
    <property type="entry name" value="Hect, E3 ligase catalytic domain"/>
    <property type="match status" value="1"/>
</dbReference>
<dbReference type="InterPro" id="IPR029071">
    <property type="entry name" value="Ubiquitin-like_domsf"/>
</dbReference>
<dbReference type="SUPFAM" id="SSF56204">
    <property type="entry name" value="Hect, E3 ligase catalytic domain"/>
    <property type="match status" value="1"/>
</dbReference>
<dbReference type="SMART" id="SM00213">
    <property type="entry name" value="UBQ"/>
    <property type="match status" value="1"/>
</dbReference>
<evidence type="ECO:0000256" key="4">
    <source>
        <dbReference type="ARBA" id="ARBA00022679"/>
    </source>
</evidence>
<keyword evidence="5 6" id="KW-0833">Ubl conjugation pathway</keyword>
<dbReference type="Gene3D" id="3.10.20.90">
    <property type="entry name" value="Phosphatidylinositol 3-kinase Catalytic Subunit, Chain A, domain 1"/>
    <property type="match status" value="1"/>
</dbReference>
<accession>A0A835DVG4</accession>
<evidence type="ECO:0000259" key="8">
    <source>
        <dbReference type="PROSITE" id="PS50053"/>
    </source>
</evidence>
<dbReference type="EC" id="2.3.2.26" evidence="3"/>
<dbReference type="GO" id="GO:0005737">
    <property type="term" value="C:cytoplasm"/>
    <property type="evidence" value="ECO:0007669"/>
    <property type="project" value="TreeGrafter"/>
</dbReference>
<dbReference type="InterPro" id="IPR000626">
    <property type="entry name" value="Ubiquitin-like_dom"/>
</dbReference>
<dbReference type="GO" id="GO:0061630">
    <property type="term" value="F:ubiquitin protein ligase activity"/>
    <property type="evidence" value="ECO:0007669"/>
    <property type="project" value="UniProtKB-EC"/>
</dbReference>
<evidence type="ECO:0000259" key="9">
    <source>
        <dbReference type="PROSITE" id="PS50237"/>
    </source>
</evidence>
<dbReference type="PANTHER" id="PTHR11254">
    <property type="entry name" value="HECT DOMAIN UBIQUITIN-PROTEIN LIGASE"/>
    <property type="match status" value="1"/>
</dbReference>
<comment type="pathway">
    <text evidence="2">Protein modification; protein ubiquitination.</text>
</comment>
<dbReference type="GO" id="GO:0000209">
    <property type="term" value="P:protein polyubiquitination"/>
    <property type="evidence" value="ECO:0007669"/>
    <property type="project" value="TreeGrafter"/>
</dbReference>
<dbReference type="Gene3D" id="3.30.2410.10">
    <property type="entry name" value="Hect, E3 ligase catalytic domain"/>
    <property type="match status" value="1"/>
</dbReference>
<reference evidence="10 11" key="1">
    <citation type="submission" date="2020-04" db="EMBL/GenBank/DDBJ databases">
        <title>Plant Genome Project.</title>
        <authorList>
            <person name="Zhang R.-G."/>
        </authorList>
    </citation>
    <scope>NUCLEOTIDE SEQUENCE [LARGE SCALE GENOMIC DNA]</scope>
    <source>
        <strain evidence="10">YNK0</strain>
        <tissue evidence="10">Leaf</tissue>
    </source>
</reference>
<comment type="catalytic activity">
    <reaction evidence="1">
        <text>S-ubiquitinyl-[E2 ubiquitin-conjugating enzyme]-L-cysteine + [acceptor protein]-L-lysine = [E2 ubiquitin-conjugating enzyme]-L-cysteine + N(6)-ubiquitinyl-[acceptor protein]-L-lysine.</text>
        <dbReference type="EC" id="2.3.2.26"/>
    </reaction>
</comment>
<evidence type="ECO:0000256" key="5">
    <source>
        <dbReference type="ARBA" id="ARBA00022786"/>
    </source>
</evidence>
<dbReference type="SUPFAM" id="SSF54236">
    <property type="entry name" value="Ubiquitin-like"/>
    <property type="match status" value="1"/>
</dbReference>
<evidence type="ECO:0000256" key="7">
    <source>
        <dbReference type="SAM" id="MobiDB-lite"/>
    </source>
</evidence>
<dbReference type="InterPro" id="IPR019956">
    <property type="entry name" value="Ubiquitin_dom"/>
</dbReference>
<evidence type="ECO:0000256" key="3">
    <source>
        <dbReference type="ARBA" id="ARBA00012485"/>
    </source>
</evidence>
<evidence type="ECO:0000256" key="6">
    <source>
        <dbReference type="PROSITE-ProRule" id="PRU00104"/>
    </source>
</evidence>